<evidence type="ECO:0000313" key="4">
    <source>
        <dbReference type="Proteomes" id="UP000664466"/>
    </source>
</evidence>
<dbReference type="InterPro" id="IPR029044">
    <property type="entry name" value="Nucleotide-diphossugar_trans"/>
</dbReference>
<dbReference type="CDD" id="cd04196">
    <property type="entry name" value="GT_2_like_d"/>
    <property type="match status" value="1"/>
</dbReference>
<dbReference type="Pfam" id="PF00535">
    <property type="entry name" value="Glycos_transf_2"/>
    <property type="match status" value="1"/>
</dbReference>
<dbReference type="InterPro" id="IPR001173">
    <property type="entry name" value="Glyco_trans_2-like"/>
</dbReference>
<dbReference type="SUPFAM" id="SSF53448">
    <property type="entry name" value="Nucleotide-diphospho-sugar transferases"/>
    <property type="match status" value="1"/>
</dbReference>
<keyword evidence="4" id="KW-1185">Reference proteome</keyword>
<proteinExistence type="predicted"/>
<organism evidence="3">
    <name type="scientific">Thiothrix fructosivorans</name>
    <dbReference type="NCBI Taxonomy" id="111770"/>
    <lineage>
        <taxon>Bacteria</taxon>
        <taxon>Pseudomonadati</taxon>
        <taxon>Pseudomonadota</taxon>
        <taxon>Gammaproteobacteria</taxon>
        <taxon>Thiotrichales</taxon>
        <taxon>Thiotrichaceae</taxon>
        <taxon>Thiothrix</taxon>
    </lineage>
</organism>
<keyword evidence="3" id="KW-0808">Transferase</keyword>
<dbReference type="RefSeq" id="WP_207251922.1">
    <property type="nucleotide sequence ID" value="NZ_JAFMPM010000008.1"/>
</dbReference>
<dbReference type="EMBL" id="CP072748">
    <property type="protein sequence ID" value="QTX12654.1"/>
    <property type="molecule type" value="Genomic_DNA"/>
</dbReference>
<dbReference type="PANTHER" id="PTHR22916:SF3">
    <property type="entry name" value="UDP-GLCNAC:BETAGAL BETA-1,3-N-ACETYLGLUCOSAMINYLTRANSFERASE-LIKE PROTEIN 1"/>
    <property type="match status" value="1"/>
</dbReference>
<protein>
    <submittedName>
        <fullName evidence="3">Glycosyltransferase family 2 protein</fullName>
    </submittedName>
</protein>
<dbReference type="EMBL" id="JAFMPM010000008">
    <property type="protein sequence ID" value="MBO0614172.1"/>
    <property type="molecule type" value="Genomic_DNA"/>
</dbReference>
<reference evidence="2 4" key="1">
    <citation type="submission" date="2021-03" db="EMBL/GenBank/DDBJ databases">
        <title>Draft genome and methylome analysis of Thiotrix fructosivoruns ATCC 49748.</title>
        <authorList>
            <person name="Fomenkov A."/>
            <person name="Grabovich M.Y."/>
            <person name="Roberts R.J."/>
        </authorList>
    </citation>
    <scope>NUCLEOTIDE SEQUENCE [LARGE SCALE GENOMIC DNA]</scope>
    <source>
        <strain evidence="2 4">ATCC 49748</strain>
    </source>
</reference>
<evidence type="ECO:0000313" key="2">
    <source>
        <dbReference type="EMBL" id="MBO0614172.1"/>
    </source>
</evidence>
<accession>A0A8B0SNZ9</accession>
<dbReference type="AlphaFoldDB" id="A0A8B0SNZ9"/>
<dbReference type="Proteomes" id="UP000664466">
    <property type="component" value="Unassembled WGS sequence"/>
</dbReference>
<evidence type="ECO:0000313" key="3">
    <source>
        <dbReference type="EMBL" id="QTX12654.1"/>
    </source>
</evidence>
<feature type="domain" description="Glycosyltransferase 2-like" evidence="1">
    <location>
        <begin position="8"/>
        <end position="117"/>
    </location>
</feature>
<dbReference type="PANTHER" id="PTHR22916">
    <property type="entry name" value="GLYCOSYLTRANSFERASE"/>
    <property type="match status" value="1"/>
</dbReference>
<sequence length="300" mass="34317">MEATRVQILLSTWNGERWLPELLASLEQQTFQDWQLLVRDDGSTDQTLRILLKWQAEHPEKLAGLVLDGNHLGSKLSFSRLVEASTAPCLMFCDQDDVWFPEKVAVQYTALRRLEAQYGEDTPLLVHADLVVVDENRALQAVSFWDYRDFDVEQRKQAYLLNNVVTGCATAFNRAAAVLAFPLPLYAMEHDRWLALVCAWFGVVLPLSHPLLLYRQHADNVIGAKPARLEGLSARTEAWSQQAEVFLHRFGERLNTQEYQLVAALAGLRHLQGWRRRQHILQHRLFKPGVLNNVALLLFA</sequence>
<name>A0A8B0SNZ9_9GAMM</name>
<dbReference type="GO" id="GO:0016758">
    <property type="term" value="F:hexosyltransferase activity"/>
    <property type="evidence" value="ECO:0007669"/>
    <property type="project" value="UniProtKB-ARBA"/>
</dbReference>
<reference evidence="3" key="2">
    <citation type="submission" date="2021-04" db="EMBL/GenBank/DDBJ databases">
        <title>Complete Genome and methylome analysis of Thiothrix fructosivorans ATCC 49748.</title>
        <authorList>
            <person name="Fomenkov A."/>
            <person name="Sun L."/>
            <person name="Vincze T."/>
            <person name="Grabovich M.Y."/>
            <person name="Roberts R.J."/>
        </authorList>
    </citation>
    <scope>NUCLEOTIDE SEQUENCE</scope>
    <source>
        <strain evidence="3">ATCC 49748</strain>
    </source>
</reference>
<evidence type="ECO:0000259" key="1">
    <source>
        <dbReference type="Pfam" id="PF00535"/>
    </source>
</evidence>
<gene>
    <name evidence="3" type="ORF">J1836_010155</name>
    <name evidence="2" type="ORF">J1836_14775</name>
</gene>
<dbReference type="Gene3D" id="3.90.550.10">
    <property type="entry name" value="Spore Coat Polysaccharide Biosynthesis Protein SpsA, Chain A"/>
    <property type="match status" value="1"/>
</dbReference>